<evidence type="ECO:0000259" key="1">
    <source>
        <dbReference type="Pfam" id="PF00685"/>
    </source>
</evidence>
<evidence type="ECO:0000313" key="3">
    <source>
        <dbReference type="EMBL" id="GFY38069.1"/>
    </source>
</evidence>
<sequence length="93" mass="10695">MQTENTDTVASELFDSNCVDGFQFPIHFPVKSFLLAMYYKPRPDYVFIVTYPKWGTTWAQEILLLLFRQGELLLSPIEFVTATPFLDAIGKVL</sequence>
<proteinExistence type="predicted"/>
<reference evidence="3" key="1">
    <citation type="submission" date="2020-08" db="EMBL/GenBank/DDBJ databases">
        <title>Multicomponent nature underlies the extraordinary mechanical properties of spider dragline silk.</title>
        <authorList>
            <person name="Kono N."/>
            <person name="Nakamura H."/>
            <person name="Mori M."/>
            <person name="Yoshida Y."/>
            <person name="Ohtoshi R."/>
            <person name="Malay A.D."/>
            <person name="Moran D.A.P."/>
            <person name="Tomita M."/>
            <person name="Numata K."/>
            <person name="Arakawa K."/>
        </authorList>
    </citation>
    <scope>NUCLEOTIDE SEQUENCE</scope>
</reference>
<comment type="caution">
    <text evidence="3">The sequence shown here is derived from an EMBL/GenBank/DDBJ whole genome shotgun (WGS) entry which is preliminary data.</text>
</comment>
<keyword evidence="4" id="KW-1185">Reference proteome</keyword>
<dbReference type="InterPro" id="IPR000863">
    <property type="entry name" value="Sulfotransferase_dom"/>
</dbReference>
<dbReference type="Gene3D" id="3.40.50.300">
    <property type="entry name" value="P-loop containing nucleotide triphosphate hydrolases"/>
    <property type="match status" value="1"/>
</dbReference>
<protein>
    <submittedName>
        <fullName evidence="3">Sulfotransferase family cytosolic 1B member 1</fullName>
    </submittedName>
</protein>
<evidence type="ECO:0000313" key="2">
    <source>
        <dbReference type="EMBL" id="GFS33872.1"/>
    </source>
</evidence>
<dbReference type="EMBL" id="BMAV01024543">
    <property type="protein sequence ID" value="GFS33872.1"/>
    <property type="molecule type" value="Genomic_DNA"/>
</dbReference>
<evidence type="ECO:0000313" key="4">
    <source>
        <dbReference type="Proteomes" id="UP000886998"/>
    </source>
</evidence>
<feature type="domain" description="Sulfotransferase" evidence="1">
    <location>
        <begin position="44"/>
        <end position="72"/>
    </location>
</feature>
<organism evidence="3 4">
    <name type="scientific">Trichonephila inaurata madagascariensis</name>
    <dbReference type="NCBI Taxonomy" id="2747483"/>
    <lineage>
        <taxon>Eukaryota</taxon>
        <taxon>Metazoa</taxon>
        <taxon>Ecdysozoa</taxon>
        <taxon>Arthropoda</taxon>
        <taxon>Chelicerata</taxon>
        <taxon>Arachnida</taxon>
        <taxon>Araneae</taxon>
        <taxon>Araneomorphae</taxon>
        <taxon>Entelegynae</taxon>
        <taxon>Araneoidea</taxon>
        <taxon>Nephilidae</taxon>
        <taxon>Trichonephila</taxon>
        <taxon>Trichonephila inaurata</taxon>
    </lineage>
</organism>
<dbReference type="Proteomes" id="UP000886998">
    <property type="component" value="Unassembled WGS sequence"/>
</dbReference>
<accession>A0A8X6WPM3</accession>
<dbReference type="InterPro" id="IPR027417">
    <property type="entry name" value="P-loop_NTPase"/>
</dbReference>
<name>A0A8X6WPM3_9ARAC</name>
<dbReference type="SUPFAM" id="SSF52540">
    <property type="entry name" value="P-loop containing nucleoside triphosphate hydrolases"/>
    <property type="match status" value="1"/>
</dbReference>
<dbReference type="OrthoDB" id="6506646at2759"/>
<dbReference type="GO" id="GO:0008146">
    <property type="term" value="F:sulfotransferase activity"/>
    <property type="evidence" value="ECO:0007669"/>
    <property type="project" value="InterPro"/>
</dbReference>
<dbReference type="Pfam" id="PF00685">
    <property type="entry name" value="Sulfotransfer_1"/>
    <property type="match status" value="1"/>
</dbReference>
<gene>
    <name evidence="3" type="primary">Sult1b1_3</name>
    <name evidence="2" type="ORF">TNIN_28821</name>
    <name evidence="3" type="ORF">TNIN_443401</name>
</gene>
<dbReference type="EMBL" id="BMAV01000633">
    <property type="protein sequence ID" value="GFY38069.1"/>
    <property type="molecule type" value="Genomic_DNA"/>
</dbReference>
<dbReference type="AlphaFoldDB" id="A0A8X6WPM3"/>